<dbReference type="PROSITE" id="PS00647">
    <property type="entry name" value="THYMID_PHOSPHORYLASE"/>
    <property type="match status" value="1"/>
</dbReference>
<dbReference type="SUPFAM" id="SSF47648">
    <property type="entry name" value="Nucleoside phosphorylase/phosphoribosyltransferase N-terminal domain"/>
    <property type="match status" value="1"/>
</dbReference>
<keyword evidence="6" id="KW-1185">Reference proteome</keyword>
<dbReference type="PANTHER" id="PTHR10515:SF0">
    <property type="entry name" value="THYMIDINE PHOSPHORYLASE"/>
    <property type="match status" value="1"/>
</dbReference>
<keyword evidence="1" id="KW-0328">Glycosyltransferase</keyword>
<evidence type="ECO:0000259" key="3">
    <source>
        <dbReference type="Pfam" id="PF00591"/>
    </source>
</evidence>
<dbReference type="EMBL" id="CAJPIN010008641">
    <property type="protein sequence ID" value="CAG2059069.1"/>
    <property type="molecule type" value="Genomic_DNA"/>
</dbReference>
<dbReference type="SUPFAM" id="SSF52418">
    <property type="entry name" value="Nucleoside phosphorylase/phosphoribosyltransferase catalytic domain"/>
    <property type="match status" value="1"/>
</dbReference>
<dbReference type="InterPro" id="IPR036320">
    <property type="entry name" value="Glycosyl_Trfase_fam3_N_dom_sf"/>
</dbReference>
<evidence type="ECO:0008006" key="7">
    <source>
        <dbReference type="Google" id="ProtNLM"/>
    </source>
</evidence>
<comment type="caution">
    <text evidence="5">The sequence shown here is derived from an EMBL/GenBank/DDBJ whole genome shotgun (WGS) entry which is preliminary data.</text>
</comment>
<organism evidence="5 6">
    <name type="scientific">Timema podura</name>
    <name type="common">Walking stick</name>
    <dbReference type="NCBI Taxonomy" id="61482"/>
    <lineage>
        <taxon>Eukaryota</taxon>
        <taxon>Metazoa</taxon>
        <taxon>Ecdysozoa</taxon>
        <taxon>Arthropoda</taxon>
        <taxon>Hexapoda</taxon>
        <taxon>Insecta</taxon>
        <taxon>Pterygota</taxon>
        <taxon>Neoptera</taxon>
        <taxon>Polyneoptera</taxon>
        <taxon>Phasmatodea</taxon>
        <taxon>Timematodea</taxon>
        <taxon>Timematoidea</taxon>
        <taxon>Timematidae</taxon>
        <taxon>Timema</taxon>
    </lineage>
</organism>
<evidence type="ECO:0000313" key="6">
    <source>
        <dbReference type="Proteomes" id="UP001153148"/>
    </source>
</evidence>
<dbReference type="PANTHER" id="PTHR10515">
    <property type="entry name" value="THYMIDINE PHOSPHORYLASE"/>
    <property type="match status" value="1"/>
</dbReference>
<feature type="non-terminal residue" evidence="5">
    <location>
        <position position="272"/>
    </location>
</feature>
<evidence type="ECO:0000256" key="1">
    <source>
        <dbReference type="ARBA" id="ARBA00022676"/>
    </source>
</evidence>
<dbReference type="Pfam" id="PF00591">
    <property type="entry name" value="Glycos_transf_3"/>
    <property type="match status" value="1"/>
</dbReference>
<feature type="domain" description="Glycosyl transferase family 3" evidence="3">
    <location>
        <begin position="87"/>
        <end position="158"/>
    </location>
</feature>
<accession>A0ABN7NTF7</accession>
<keyword evidence="2" id="KW-0808">Transferase</keyword>
<dbReference type="InterPro" id="IPR035902">
    <property type="entry name" value="Nuc_phospho_transferase"/>
</dbReference>
<dbReference type="InterPro" id="IPR017459">
    <property type="entry name" value="Glycosyl_Trfase_fam3_N_dom"/>
</dbReference>
<protein>
    <recommendedName>
        <fullName evidence="7">Thymidine phosphorylase</fullName>
    </recommendedName>
</protein>
<evidence type="ECO:0000256" key="2">
    <source>
        <dbReference type="ARBA" id="ARBA00022679"/>
    </source>
</evidence>
<dbReference type="InterPro" id="IPR000053">
    <property type="entry name" value="Thymidine/pyrmidine_PPase"/>
</dbReference>
<gene>
    <name evidence="5" type="ORF">TPAB3V08_LOCUS6035</name>
</gene>
<sequence>MSIPELIRKKRDGEELTDDELHSFVTSVTDGTIQDCQLGAMLMAMYIRGMSNIEAANLTKHMAQSGDLLTWDPLWKDLLVDKHSTGGVGDKVPMISGRGLQFTGGTLDKLESIPGFNVVCTFPVLREALEKAGCFIAGATASLAPADKQLYKIRDVTANFKLCNELYVLSNGGLYASDSSQYNQQEDSGRNSFSRNGHKDMNVFSEADFLPSATTDIEVNETHMLTENTYGYTDKTTEKARETIGKAGKTAYEANEVALKLVEDADKEKRRE</sequence>
<dbReference type="Proteomes" id="UP001153148">
    <property type="component" value="Unassembled WGS sequence"/>
</dbReference>
<evidence type="ECO:0000313" key="5">
    <source>
        <dbReference type="EMBL" id="CAG2059069.1"/>
    </source>
</evidence>
<dbReference type="Gene3D" id="1.20.970.10">
    <property type="entry name" value="Transferase, Pyrimidine Nucleoside Phosphorylase, Chain C"/>
    <property type="match status" value="1"/>
</dbReference>
<dbReference type="Gene3D" id="3.40.1030.10">
    <property type="entry name" value="Nucleoside phosphorylase/phosphoribosyltransferase catalytic domain"/>
    <property type="match status" value="1"/>
</dbReference>
<feature type="domain" description="Glycosyl transferase family 3 N-terminal" evidence="4">
    <location>
        <begin position="5"/>
        <end position="66"/>
    </location>
</feature>
<name>A0ABN7NTF7_TIMPD</name>
<evidence type="ECO:0000259" key="4">
    <source>
        <dbReference type="Pfam" id="PF02885"/>
    </source>
</evidence>
<dbReference type="InterPro" id="IPR017872">
    <property type="entry name" value="Pyrmidine_PPase_CS"/>
</dbReference>
<proteinExistence type="predicted"/>
<dbReference type="Pfam" id="PF02885">
    <property type="entry name" value="Glycos_trans_3N"/>
    <property type="match status" value="1"/>
</dbReference>
<reference evidence="5" key="1">
    <citation type="submission" date="2021-03" db="EMBL/GenBank/DDBJ databases">
        <authorList>
            <person name="Tran Van P."/>
        </authorList>
    </citation>
    <scope>NUCLEOTIDE SEQUENCE</scope>
</reference>
<dbReference type="InterPro" id="IPR000312">
    <property type="entry name" value="Glycosyl_Trfase_fam3"/>
</dbReference>